<evidence type="ECO:0000313" key="2">
    <source>
        <dbReference type="EMBL" id="TCN80749.1"/>
    </source>
</evidence>
<organism evidence="2 3">
    <name type="scientific">Shewanella fodinae</name>
    <dbReference type="NCBI Taxonomy" id="552357"/>
    <lineage>
        <taxon>Bacteria</taxon>
        <taxon>Pseudomonadati</taxon>
        <taxon>Pseudomonadota</taxon>
        <taxon>Gammaproteobacteria</taxon>
        <taxon>Alteromonadales</taxon>
        <taxon>Shewanellaceae</taxon>
        <taxon>Shewanella</taxon>
    </lineage>
</organism>
<dbReference type="RefSeq" id="WP_133040092.1">
    <property type="nucleotide sequence ID" value="NZ_BMXW01000036.1"/>
</dbReference>
<accession>A0A4R2F4U2</accession>
<dbReference type="NCBIfam" id="NF007715">
    <property type="entry name" value="PRK10410.1-3"/>
    <property type="match status" value="1"/>
</dbReference>
<dbReference type="AlphaFoldDB" id="A0A4R2F4U2"/>
<dbReference type="Proteomes" id="UP000294832">
    <property type="component" value="Unassembled WGS sequence"/>
</dbReference>
<dbReference type="InterPro" id="IPR020483">
    <property type="entry name" value="Uncharacterised_YgbA"/>
</dbReference>
<feature type="compositionally biased region" description="Basic and acidic residues" evidence="1">
    <location>
        <begin position="100"/>
        <end position="111"/>
    </location>
</feature>
<name>A0A4R2F4U2_9GAMM</name>
<protein>
    <submittedName>
        <fullName evidence="2">YbgA-like uncharacterized protein</fullName>
    </submittedName>
</protein>
<proteinExistence type="predicted"/>
<dbReference type="NCBIfam" id="NF007714">
    <property type="entry name" value="PRK10410.1-2"/>
    <property type="match status" value="1"/>
</dbReference>
<evidence type="ECO:0000256" key="1">
    <source>
        <dbReference type="SAM" id="MobiDB-lite"/>
    </source>
</evidence>
<reference evidence="2 3" key="1">
    <citation type="submission" date="2019-03" db="EMBL/GenBank/DDBJ databases">
        <title>Freshwater and sediment microbial communities from various areas in North America, analyzing microbe dynamics in response to fracking.</title>
        <authorList>
            <person name="Lamendella R."/>
        </authorList>
    </citation>
    <scope>NUCLEOTIDE SEQUENCE [LARGE SCALE GENOMIC DNA]</scope>
    <source>
        <strain evidence="2 3">74A</strain>
    </source>
</reference>
<gene>
    <name evidence="2" type="ORF">EDC91_13024</name>
</gene>
<evidence type="ECO:0000313" key="3">
    <source>
        <dbReference type="Proteomes" id="UP000294832"/>
    </source>
</evidence>
<dbReference type="OrthoDB" id="5344095at2"/>
<dbReference type="Pfam" id="PF11756">
    <property type="entry name" value="YgbA_NO"/>
    <property type="match status" value="1"/>
</dbReference>
<dbReference type="EMBL" id="SLWF01000030">
    <property type="protein sequence ID" value="TCN80749.1"/>
    <property type="molecule type" value="Genomic_DNA"/>
</dbReference>
<sequence>MSLLHGKLQTELQTITAMVQIYCRAHHHSDEGLCQACQALLDYAETRLDRCPYGETKPACKHCPVHCYKAEPKEQVRQIMRYGGPRMLWQHPLLAIRHLLNERKPFPDKPPHNASNRAKRQKAP</sequence>
<feature type="region of interest" description="Disordered" evidence="1">
    <location>
        <begin position="100"/>
        <end position="124"/>
    </location>
</feature>
<keyword evidence="3" id="KW-1185">Reference proteome</keyword>
<comment type="caution">
    <text evidence="2">The sequence shown here is derived from an EMBL/GenBank/DDBJ whole genome shotgun (WGS) entry which is preliminary data.</text>
</comment>